<protein>
    <submittedName>
        <fullName evidence="8">CDP-glycerol glycerophosphotransferase family protein</fullName>
    </submittedName>
</protein>
<evidence type="ECO:0000256" key="1">
    <source>
        <dbReference type="ARBA" id="ARBA00004202"/>
    </source>
</evidence>
<sequence>MNVKGSIRNTFKRLNKKVINTKGNQLKQRLTLKQKNEQLYISGRFSRKSYQAKELWVKSRIDDSKILLTNIKPSSNFEFKVSMKDFIKKCCCEEVIFDFYIKIRTPIKHVSEERLEKVKNEADYGLLKNGEPFIEYLIRLGRFEDTKLESIEKVTVDQYSLIVYTTKNGNLSLAFNTDLNPVSTHHIKQLKIKNNRLTFSGELYTGHSRIESAHIMLRGRDTNIEKKIPLSLKLKENYHKNNGLYQYLYNSDIQLSQIFNVNEFEEDIYDFFFYLKYHDQDEIVLVRIGKPRFFARHFLKGGYMRNKDKIFVITPYYTFKQFNLSLQVDEFDRDAFKYLRKMLRWAWMIRPFYSRKNIWLVGERSYKAQDTGYHFFKYMRENHPKRHVYYVIDKHSPELQNIEPLGHTIYYKSKKHILYSLMAKRIIGSHHPDYLFPLRTKRFKKAVKATKVFLQHGVMGTKNMVANYGKKAPAFNTDLFLVSSEFEKNMIVQDFGYDPHEVKITGLSRFDNLLANNINTKRQILIIPTWRDWIITDDAFLESEYFDRFKQLVHHPLLHQLSREYHFEIIFCLHPNMQKFTSYFTNAPVRVISQGEVDVQKLLKESALMITDYSSVGFDFSFLNKPIIYYQFDRERFIGKHPSHLDLDNDLPGDIVNKLNDICPLVKYYAKNQFKMKDEYKKRASKFLKYNDCHANDRIYQTILTFKPKKQRLKKLIESDFCLTLFNKYRKSHLYFPTMRLFYNIARRILPVDNQLIVFESGVGKQYADSPRYIYEELVNRGLNYKKVWIYNENIRFSDPNTMRVERLSPKYYFYLARAKYWVNNQNFPTYIEKRPETLYIQTWHGTPLKKMLFDIDHIQGRDPDYLERVYKATSHWDYLISPSSYATKAFLSAFHYRGKVLEIGYPRNDIFYQKDRAAKANELRSKLNIPKDKKVILYAPTFRDNQATKNNKFTFDINFDFEKMKSSLGDDFILLLRMHVVIKNKLNIPEEYRDFIYNVSEHPDIQELYLLSDILITDYSSVMFDFANLKRPILFYTYDFELYRDQLRGFYMNFEKEAPGPLLRNTEEIIEAVLNIDEIKKDYKKRYDKFYKKYCSLEDGNAAIRLVDSIFAKESEEIKEQVKKAKHAVNI</sequence>
<evidence type="ECO:0000256" key="5">
    <source>
        <dbReference type="ARBA" id="ARBA00022944"/>
    </source>
</evidence>
<evidence type="ECO:0000256" key="4">
    <source>
        <dbReference type="ARBA" id="ARBA00022679"/>
    </source>
</evidence>
<keyword evidence="4" id="KW-0808">Transferase</keyword>
<accession>A0ABW2Q164</accession>
<keyword evidence="5" id="KW-0777">Teichoic acid biosynthesis</keyword>
<dbReference type="Pfam" id="PF18674">
    <property type="entry name" value="TarS_C1"/>
    <property type="match status" value="1"/>
</dbReference>
<keyword evidence="9" id="KW-1185">Reference proteome</keyword>
<dbReference type="SUPFAM" id="SSF53756">
    <property type="entry name" value="UDP-Glycosyltransferase/glycogen phosphorylase"/>
    <property type="match status" value="2"/>
</dbReference>
<dbReference type="EMBL" id="JBHTCO010000044">
    <property type="protein sequence ID" value="MFC7395388.1"/>
    <property type="molecule type" value="Genomic_DNA"/>
</dbReference>
<organism evidence="8 9">
    <name type="scientific">Scopulibacillus cellulosilyticus</name>
    <dbReference type="NCBI Taxonomy" id="2665665"/>
    <lineage>
        <taxon>Bacteria</taxon>
        <taxon>Bacillati</taxon>
        <taxon>Bacillota</taxon>
        <taxon>Bacilli</taxon>
        <taxon>Bacillales</taxon>
        <taxon>Sporolactobacillaceae</taxon>
        <taxon>Scopulibacillus</taxon>
    </lineage>
</organism>
<evidence type="ECO:0000313" key="9">
    <source>
        <dbReference type="Proteomes" id="UP001596505"/>
    </source>
</evidence>
<evidence type="ECO:0000259" key="7">
    <source>
        <dbReference type="Pfam" id="PF18674"/>
    </source>
</evidence>
<evidence type="ECO:0000313" key="8">
    <source>
        <dbReference type="EMBL" id="MFC7395388.1"/>
    </source>
</evidence>
<dbReference type="InterPro" id="IPR043148">
    <property type="entry name" value="TagF_C"/>
</dbReference>
<dbReference type="Gene3D" id="3.40.50.12580">
    <property type="match status" value="2"/>
</dbReference>
<comment type="subcellular location">
    <subcellularLocation>
        <location evidence="1">Cell membrane</location>
        <topology evidence="1">Peripheral membrane protein</topology>
    </subcellularLocation>
</comment>
<comment type="caution">
    <text evidence="8">The sequence shown here is derived from an EMBL/GenBank/DDBJ whole genome shotgun (WGS) entry which is preliminary data.</text>
</comment>
<evidence type="ECO:0000256" key="6">
    <source>
        <dbReference type="ARBA" id="ARBA00023136"/>
    </source>
</evidence>
<dbReference type="InterPro" id="IPR051612">
    <property type="entry name" value="Teichoic_Acid_Biosynth"/>
</dbReference>
<dbReference type="InterPro" id="IPR007554">
    <property type="entry name" value="Glycerophosphate_synth"/>
</dbReference>
<dbReference type="PANTHER" id="PTHR37316:SF3">
    <property type="entry name" value="TEICHOIC ACID GLYCEROL-PHOSPHATE TRANSFERASE"/>
    <property type="match status" value="1"/>
</dbReference>
<feature type="domain" description="TarS C-terminal" evidence="7">
    <location>
        <begin position="186"/>
        <end position="328"/>
    </location>
</feature>
<keyword evidence="3" id="KW-1003">Cell membrane</keyword>
<dbReference type="RefSeq" id="WP_380969895.1">
    <property type="nucleotide sequence ID" value="NZ_JBHTCO010000044.1"/>
</dbReference>
<comment type="similarity">
    <text evidence="2">Belongs to the CDP-glycerol glycerophosphotransferase family.</text>
</comment>
<keyword evidence="6" id="KW-0472">Membrane</keyword>
<dbReference type="PANTHER" id="PTHR37316">
    <property type="entry name" value="TEICHOIC ACID GLYCEROL-PHOSPHATE PRIMASE"/>
    <property type="match status" value="1"/>
</dbReference>
<evidence type="ECO:0000256" key="2">
    <source>
        <dbReference type="ARBA" id="ARBA00010488"/>
    </source>
</evidence>
<gene>
    <name evidence="8" type="ORF">ACFQRG_20985</name>
</gene>
<proteinExistence type="inferred from homology"/>
<name>A0ABW2Q164_9BACL</name>
<reference evidence="9" key="1">
    <citation type="journal article" date="2019" name="Int. J. Syst. Evol. Microbiol.">
        <title>The Global Catalogue of Microorganisms (GCM) 10K type strain sequencing project: providing services to taxonomists for standard genome sequencing and annotation.</title>
        <authorList>
            <consortium name="The Broad Institute Genomics Platform"/>
            <consortium name="The Broad Institute Genome Sequencing Center for Infectious Disease"/>
            <person name="Wu L."/>
            <person name="Ma J."/>
        </authorList>
    </citation>
    <scope>NUCLEOTIDE SEQUENCE [LARGE SCALE GENOMIC DNA]</scope>
    <source>
        <strain evidence="9">CGMCC 1.16305</strain>
    </source>
</reference>
<dbReference type="Proteomes" id="UP001596505">
    <property type="component" value="Unassembled WGS sequence"/>
</dbReference>
<dbReference type="InterPro" id="IPR043149">
    <property type="entry name" value="TagF_N"/>
</dbReference>
<dbReference type="Gene3D" id="3.40.50.11820">
    <property type="match status" value="1"/>
</dbReference>
<dbReference type="InterPro" id="IPR041038">
    <property type="entry name" value="TarS_C1"/>
</dbReference>
<evidence type="ECO:0000256" key="3">
    <source>
        <dbReference type="ARBA" id="ARBA00022475"/>
    </source>
</evidence>
<dbReference type="Pfam" id="PF04464">
    <property type="entry name" value="Glyphos_transf"/>
    <property type="match status" value="2"/>
</dbReference>